<accession>A0ABS2AM77</accession>
<dbReference type="Proteomes" id="UP000632138">
    <property type="component" value="Unassembled WGS sequence"/>
</dbReference>
<dbReference type="Gene3D" id="2.10.10.20">
    <property type="entry name" value="Carbohydrate-binding module superfamily 5/12"/>
    <property type="match status" value="1"/>
</dbReference>
<dbReference type="InterPro" id="IPR004302">
    <property type="entry name" value="Cellulose/chitin-bd_N"/>
</dbReference>
<evidence type="ECO:0000256" key="2">
    <source>
        <dbReference type="ARBA" id="ARBA00022801"/>
    </source>
</evidence>
<dbReference type="InterPro" id="IPR014756">
    <property type="entry name" value="Ig_E-set"/>
</dbReference>
<dbReference type="Pfam" id="PF02839">
    <property type="entry name" value="CBM_5_12"/>
    <property type="match status" value="1"/>
</dbReference>
<organism evidence="4 5">
    <name type="scientific">Paractinoplanes ovalisporus</name>
    <dbReference type="NCBI Taxonomy" id="2810368"/>
    <lineage>
        <taxon>Bacteria</taxon>
        <taxon>Bacillati</taxon>
        <taxon>Actinomycetota</taxon>
        <taxon>Actinomycetes</taxon>
        <taxon>Micromonosporales</taxon>
        <taxon>Micromonosporaceae</taxon>
        <taxon>Paractinoplanes</taxon>
    </lineage>
</organism>
<dbReference type="Gene3D" id="2.70.50.50">
    <property type="entry name" value="chitin-binding protein cbp21"/>
    <property type="match status" value="1"/>
</dbReference>
<dbReference type="GO" id="GO:0004497">
    <property type="term" value="F:monooxygenase activity"/>
    <property type="evidence" value="ECO:0007669"/>
    <property type="project" value="UniProtKB-KW"/>
</dbReference>
<dbReference type="CDD" id="cd21177">
    <property type="entry name" value="LPMO_AA10"/>
    <property type="match status" value="1"/>
</dbReference>
<keyword evidence="2" id="KW-0378">Hydrolase</keyword>
<dbReference type="SUPFAM" id="SSF81296">
    <property type="entry name" value="E set domains"/>
    <property type="match status" value="1"/>
</dbReference>
<comment type="caution">
    <text evidence="4">The sequence shown here is derived from an EMBL/GenBank/DDBJ whole genome shotgun (WGS) entry which is preliminary data.</text>
</comment>
<dbReference type="Pfam" id="PF03067">
    <property type="entry name" value="LPMO_10"/>
    <property type="match status" value="1"/>
</dbReference>
<keyword evidence="4" id="KW-0560">Oxidoreductase</keyword>
<dbReference type="PANTHER" id="PTHR34823">
    <property type="entry name" value="GLCNAC-BINDING PROTEIN A"/>
    <property type="match status" value="1"/>
</dbReference>
<sequence>MLRVSPEGSDMSLKRRLAALAAAVLIAPLVAVIAPASPASAHGWITSPPSRQDQCATGAVSNCGSIQYEPQSVEAPKGSMSCSGGSSFTVLNDDNKGWRVTSIGSSTAFTWRNTAMHRTQNWQYYVDGRLHQTFTNGNAQPPQVLSHQLTGLPGGRHKILAVWNILDTGMAFYSCVDVNVSGGGTTPPTTPPTNPPTSCGAAWSASAVYTGGMNVSHKGRAYTARWWTQGEEPGTTGEWGAWQDKGTC</sequence>
<reference evidence="4 5" key="1">
    <citation type="submission" date="2021-01" db="EMBL/GenBank/DDBJ databases">
        <title>Actinoplanes sp. nov. LDG1-06 isolated from lichen.</title>
        <authorList>
            <person name="Saeng-In P."/>
            <person name="Phongsopitanun W."/>
            <person name="Kanchanasin P."/>
            <person name="Yuki M."/>
            <person name="Kudo T."/>
            <person name="Ohkuma M."/>
            <person name="Tanasupawat S."/>
        </authorList>
    </citation>
    <scope>NUCLEOTIDE SEQUENCE [LARGE SCALE GENOMIC DNA]</scope>
    <source>
        <strain evidence="4 5">LDG1-06</strain>
    </source>
</reference>
<evidence type="ECO:0000313" key="4">
    <source>
        <dbReference type="EMBL" id="MBM2620883.1"/>
    </source>
</evidence>
<keyword evidence="4" id="KW-0503">Monooxygenase</keyword>
<dbReference type="InterPro" id="IPR036573">
    <property type="entry name" value="CBM_sf_5/12"/>
</dbReference>
<gene>
    <name evidence="4" type="ORF">JIG36_35820</name>
</gene>
<evidence type="ECO:0000313" key="5">
    <source>
        <dbReference type="Proteomes" id="UP000632138"/>
    </source>
</evidence>
<dbReference type="SUPFAM" id="SSF51055">
    <property type="entry name" value="Carbohydrate binding domain"/>
    <property type="match status" value="1"/>
</dbReference>
<protein>
    <submittedName>
        <fullName evidence="4">Lytic polysaccharide monooxygenase</fullName>
    </submittedName>
</protein>
<dbReference type="EMBL" id="JAENHP010000016">
    <property type="protein sequence ID" value="MBM2620883.1"/>
    <property type="molecule type" value="Genomic_DNA"/>
</dbReference>
<keyword evidence="5" id="KW-1185">Reference proteome</keyword>
<evidence type="ECO:0000259" key="3">
    <source>
        <dbReference type="SMART" id="SM00495"/>
    </source>
</evidence>
<keyword evidence="1" id="KW-0732">Signal</keyword>
<proteinExistence type="predicted"/>
<dbReference type="CDD" id="cd12215">
    <property type="entry name" value="ChiC_BD"/>
    <property type="match status" value="1"/>
</dbReference>
<dbReference type="PANTHER" id="PTHR34823:SF1">
    <property type="entry name" value="CHITIN-BINDING TYPE-4 DOMAIN-CONTAINING PROTEIN"/>
    <property type="match status" value="1"/>
</dbReference>
<feature type="domain" description="Chitin-binding type-3" evidence="3">
    <location>
        <begin position="200"/>
        <end position="245"/>
    </location>
</feature>
<name>A0ABS2AM77_9ACTN</name>
<dbReference type="SMART" id="SM00495">
    <property type="entry name" value="ChtBD3"/>
    <property type="match status" value="1"/>
</dbReference>
<dbReference type="InterPro" id="IPR051024">
    <property type="entry name" value="GlcNAc_Chitin_IntDeg"/>
</dbReference>
<evidence type="ECO:0000256" key="1">
    <source>
        <dbReference type="ARBA" id="ARBA00022729"/>
    </source>
</evidence>
<dbReference type="InterPro" id="IPR003610">
    <property type="entry name" value="CBM5/12"/>
</dbReference>